<protein>
    <submittedName>
        <fullName evidence="3">Uncharacterized protein</fullName>
    </submittedName>
</protein>
<evidence type="ECO:0000256" key="1">
    <source>
        <dbReference type="SAM" id="MobiDB-lite"/>
    </source>
</evidence>
<evidence type="ECO:0000256" key="2">
    <source>
        <dbReference type="SAM" id="SignalP"/>
    </source>
</evidence>
<dbReference type="AlphaFoldDB" id="A0A9W7BY45"/>
<keyword evidence="4" id="KW-1185">Reference proteome</keyword>
<name>A0A9W7BY45_9STRA</name>
<feature type="signal peptide" evidence="2">
    <location>
        <begin position="1"/>
        <end position="22"/>
    </location>
</feature>
<sequence length="141" mass="16254">MRSLLLYLSVFVLYLSIFHSNAFHFPSTVHQPSAHPSHTVTSIARKRQPSTFLFANSDKSSRFLKNLEEERRKRLEKKLANSENATEVKPPIAYERAEEWDSRDGQVDVGFEERVRFDSMKEGDRLQQDENLGNAIKGDGK</sequence>
<proteinExistence type="predicted"/>
<dbReference type="Proteomes" id="UP001165160">
    <property type="component" value="Unassembled WGS sequence"/>
</dbReference>
<keyword evidence="2" id="KW-0732">Signal</keyword>
<evidence type="ECO:0000313" key="4">
    <source>
        <dbReference type="Proteomes" id="UP001165160"/>
    </source>
</evidence>
<evidence type="ECO:0000313" key="3">
    <source>
        <dbReference type="EMBL" id="GMH98697.1"/>
    </source>
</evidence>
<dbReference type="EMBL" id="BRXX01000223">
    <property type="protein sequence ID" value="GMH98697.1"/>
    <property type="molecule type" value="Genomic_DNA"/>
</dbReference>
<accession>A0A9W7BY45</accession>
<feature type="compositionally biased region" description="Basic and acidic residues" evidence="1">
    <location>
        <begin position="118"/>
        <end position="128"/>
    </location>
</feature>
<organism evidence="3 4">
    <name type="scientific">Triparma verrucosa</name>
    <dbReference type="NCBI Taxonomy" id="1606542"/>
    <lineage>
        <taxon>Eukaryota</taxon>
        <taxon>Sar</taxon>
        <taxon>Stramenopiles</taxon>
        <taxon>Ochrophyta</taxon>
        <taxon>Bolidophyceae</taxon>
        <taxon>Parmales</taxon>
        <taxon>Triparmaceae</taxon>
        <taxon>Triparma</taxon>
    </lineage>
</organism>
<feature type="chain" id="PRO_5040820060" evidence="2">
    <location>
        <begin position="23"/>
        <end position="141"/>
    </location>
</feature>
<reference evidence="4" key="1">
    <citation type="journal article" date="2023" name="Commun. Biol.">
        <title>Genome analysis of Parmales, the sister group of diatoms, reveals the evolutionary specialization of diatoms from phago-mixotrophs to photoautotrophs.</title>
        <authorList>
            <person name="Ban H."/>
            <person name="Sato S."/>
            <person name="Yoshikawa S."/>
            <person name="Yamada K."/>
            <person name="Nakamura Y."/>
            <person name="Ichinomiya M."/>
            <person name="Sato N."/>
            <person name="Blanc-Mathieu R."/>
            <person name="Endo H."/>
            <person name="Kuwata A."/>
            <person name="Ogata H."/>
        </authorList>
    </citation>
    <scope>NUCLEOTIDE SEQUENCE [LARGE SCALE GENOMIC DNA]</scope>
    <source>
        <strain evidence="4">NIES 3699</strain>
    </source>
</reference>
<feature type="region of interest" description="Disordered" evidence="1">
    <location>
        <begin position="118"/>
        <end position="141"/>
    </location>
</feature>
<comment type="caution">
    <text evidence="3">The sequence shown here is derived from an EMBL/GenBank/DDBJ whole genome shotgun (WGS) entry which is preliminary data.</text>
</comment>
<gene>
    <name evidence="3" type="ORF">TrVE_jg459</name>
</gene>